<accession>A0A1M6YC23</accession>
<dbReference type="InterPro" id="IPR011250">
    <property type="entry name" value="OMP/PagP_B-barrel"/>
</dbReference>
<evidence type="ECO:0000313" key="2">
    <source>
        <dbReference type="EMBL" id="SHL15831.1"/>
    </source>
</evidence>
<dbReference type="GO" id="GO:0019867">
    <property type="term" value="C:outer membrane"/>
    <property type="evidence" value="ECO:0007669"/>
    <property type="project" value="InterPro"/>
</dbReference>
<dbReference type="OrthoDB" id="9807574at2"/>
<dbReference type="Proteomes" id="UP000184248">
    <property type="component" value="Unassembled WGS sequence"/>
</dbReference>
<dbReference type="Gene3D" id="2.40.160.20">
    <property type="match status" value="1"/>
</dbReference>
<evidence type="ECO:0000256" key="1">
    <source>
        <dbReference type="SAM" id="SignalP"/>
    </source>
</evidence>
<feature type="chain" id="PRO_5009922800" evidence="1">
    <location>
        <begin position="26"/>
        <end position="197"/>
    </location>
</feature>
<dbReference type="RefSeq" id="WP_064700755.1">
    <property type="nucleotide sequence ID" value="NZ_BDEO01000014.1"/>
</dbReference>
<protein>
    <submittedName>
        <fullName evidence="2">Outer membrane protein</fullName>
    </submittedName>
</protein>
<evidence type="ECO:0000313" key="3">
    <source>
        <dbReference type="Proteomes" id="UP000184248"/>
    </source>
</evidence>
<dbReference type="GO" id="GO:0055085">
    <property type="term" value="P:transmembrane transport"/>
    <property type="evidence" value="ECO:0007669"/>
    <property type="project" value="TreeGrafter"/>
</dbReference>
<reference evidence="3" key="1">
    <citation type="submission" date="2016-11" db="EMBL/GenBank/DDBJ databases">
        <authorList>
            <person name="Varghese N."/>
            <person name="Submissions S."/>
        </authorList>
    </citation>
    <scope>NUCLEOTIDE SEQUENCE [LARGE SCALE GENOMIC DNA]</scope>
    <source>
        <strain evidence="3">ALO Sharm</strain>
    </source>
</reference>
<sequence length="197" mass="20795">MKATRLISATAFAAIGLFATQAAMAYQAGDIYVRGGYAKSDVKSDNGEIANQGINVSDEQGIAYGLGYLFTDKFGVELNGTEAVEHDMAGGHFDRTPVNLMANYYPLGGTDSRVQPYAGVGLNYTHFSNESVSGMDLDHSYGAAGQVGVDLALTDHFMIGAFANYADVDSDVDMHGHGAGKVELDPLTVGGGLTYRF</sequence>
<dbReference type="PANTHER" id="PTHR36920:SF1">
    <property type="entry name" value="OUTER MEMBRANE PROTEIN W"/>
    <property type="match status" value="1"/>
</dbReference>
<keyword evidence="1" id="KW-0732">Signal</keyword>
<dbReference type="Pfam" id="PF03922">
    <property type="entry name" value="OmpW"/>
    <property type="match status" value="1"/>
</dbReference>
<dbReference type="EMBL" id="FRAL01000008">
    <property type="protein sequence ID" value="SHL15831.1"/>
    <property type="molecule type" value="Genomic_DNA"/>
</dbReference>
<dbReference type="SUPFAM" id="SSF56925">
    <property type="entry name" value="OMPA-like"/>
    <property type="match status" value="1"/>
</dbReference>
<feature type="signal peptide" evidence="1">
    <location>
        <begin position="1"/>
        <end position="25"/>
    </location>
</feature>
<dbReference type="PANTHER" id="PTHR36920">
    <property type="match status" value="1"/>
</dbReference>
<organism evidence="2 3">
    <name type="scientific">Halomonas caseinilytica</name>
    <dbReference type="NCBI Taxonomy" id="438744"/>
    <lineage>
        <taxon>Bacteria</taxon>
        <taxon>Pseudomonadati</taxon>
        <taxon>Pseudomonadota</taxon>
        <taxon>Gammaproteobacteria</taxon>
        <taxon>Oceanospirillales</taxon>
        <taxon>Halomonadaceae</taxon>
        <taxon>Halomonas</taxon>
    </lineage>
</organism>
<dbReference type="AlphaFoldDB" id="A0A1M6YC23"/>
<dbReference type="InterPro" id="IPR005618">
    <property type="entry name" value="OMPW"/>
</dbReference>
<name>A0A1M6YC23_9GAMM</name>
<keyword evidence="3" id="KW-1185">Reference proteome</keyword>
<proteinExistence type="predicted"/>
<gene>
    <name evidence="2" type="ORF">SAMN05192556_108128</name>
</gene>